<dbReference type="OrthoDB" id="506431at2759"/>
<feature type="domain" description="Thioesterase" evidence="1">
    <location>
        <begin position="107"/>
        <end position="216"/>
    </location>
</feature>
<sequence length="249" mass="26318">MVTTTDPGYFLSIPWCATLLSDTSYKTVPSRFGQPTPDKRGEFFTRTLATSDTITACIYQTRQSPLSSQAQPLVPASGRNTSVGGTGKVEEVRCFLATRSGVNGFPGIAHGGFVAAVIDEVMGYLINANLTAARTEVGASAAKGQEASTNATVTVPMTGSGESTAPMSSVMTAELTIKYRRPVPTGEILLVRTWIEKTEGRKIVVRAAVEDQDGQVLSEGLALFIALRPGVGGPKVKRKRNGTGESAKM</sequence>
<dbReference type="CDD" id="cd03443">
    <property type="entry name" value="PaaI_thioesterase"/>
    <property type="match status" value="1"/>
</dbReference>
<dbReference type="InterPro" id="IPR029069">
    <property type="entry name" value="HotDog_dom_sf"/>
</dbReference>
<proteinExistence type="predicted"/>
<dbReference type="InterPro" id="IPR052061">
    <property type="entry name" value="PTE-AB_protein"/>
</dbReference>
<dbReference type="SUPFAM" id="SSF54637">
    <property type="entry name" value="Thioesterase/thiol ester dehydrase-isomerase"/>
    <property type="match status" value="1"/>
</dbReference>
<reference evidence="2 3" key="1">
    <citation type="submission" date="2015-01" db="EMBL/GenBank/DDBJ databases">
        <title>The Genome Sequence of Exophiala xenobiotica CBS118157.</title>
        <authorList>
            <consortium name="The Broad Institute Genomics Platform"/>
            <person name="Cuomo C."/>
            <person name="de Hoog S."/>
            <person name="Gorbushina A."/>
            <person name="Stielow B."/>
            <person name="Teixiera M."/>
            <person name="Abouelleil A."/>
            <person name="Chapman S.B."/>
            <person name="Priest M."/>
            <person name="Young S.K."/>
            <person name="Wortman J."/>
            <person name="Nusbaum C."/>
            <person name="Birren B."/>
        </authorList>
    </citation>
    <scope>NUCLEOTIDE SEQUENCE [LARGE SCALE GENOMIC DNA]</scope>
    <source>
        <strain evidence="2 3">CBS 118157</strain>
    </source>
</reference>
<dbReference type="HOGENOM" id="CLU_052827_4_1_1"/>
<protein>
    <recommendedName>
        <fullName evidence="1">Thioesterase domain-containing protein</fullName>
    </recommendedName>
</protein>
<accession>A0A0D2F1N7</accession>
<organism evidence="2 3">
    <name type="scientific">Exophiala xenobiotica</name>
    <dbReference type="NCBI Taxonomy" id="348802"/>
    <lineage>
        <taxon>Eukaryota</taxon>
        <taxon>Fungi</taxon>
        <taxon>Dikarya</taxon>
        <taxon>Ascomycota</taxon>
        <taxon>Pezizomycotina</taxon>
        <taxon>Eurotiomycetes</taxon>
        <taxon>Chaetothyriomycetidae</taxon>
        <taxon>Chaetothyriales</taxon>
        <taxon>Herpotrichiellaceae</taxon>
        <taxon>Exophiala</taxon>
    </lineage>
</organism>
<name>A0A0D2F1N7_9EURO</name>
<evidence type="ECO:0000259" key="1">
    <source>
        <dbReference type="Pfam" id="PF03061"/>
    </source>
</evidence>
<keyword evidence="3" id="KW-1185">Reference proteome</keyword>
<dbReference type="Gene3D" id="3.10.129.10">
    <property type="entry name" value="Hotdog Thioesterase"/>
    <property type="match status" value="1"/>
</dbReference>
<dbReference type="RefSeq" id="XP_013321439.1">
    <property type="nucleotide sequence ID" value="XM_013465985.1"/>
</dbReference>
<dbReference type="InterPro" id="IPR006683">
    <property type="entry name" value="Thioestr_dom"/>
</dbReference>
<dbReference type="Proteomes" id="UP000054342">
    <property type="component" value="Unassembled WGS sequence"/>
</dbReference>
<dbReference type="EMBL" id="KN847317">
    <property type="protein sequence ID" value="KIW60855.1"/>
    <property type="molecule type" value="Genomic_DNA"/>
</dbReference>
<evidence type="ECO:0000313" key="3">
    <source>
        <dbReference type="Proteomes" id="UP000054342"/>
    </source>
</evidence>
<dbReference type="PANTHER" id="PTHR47260:SF1">
    <property type="entry name" value="UPF0644 PROTEIN PB2B4.06"/>
    <property type="match status" value="1"/>
</dbReference>
<dbReference type="GeneID" id="25322946"/>
<gene>
    <name evidence="2" type="ORF">PV05_01038</name>
</gene>
<evidence type="ECO:0000313" key="2">
    <source>
        <dbReference type="EMBL" id="KIW60855.1"/>
    </source>
</evidence>
<dbReference type="AlphaFoldDB" id="A0A0D2F1N7"/>
<dbReference type="PANTHER" id="PTHR47260">
    <property type="entry name" value="UPF0644 PROTEIN PB2B4.06"/>
    <property type="match status" value="1"/>
</dbReference>
<dbReference type="Pfam" id="PF03061">
    <property type="entry name" value="4HBT"/>
    <property type="match status" value="1"/>
</dbReference>